<dbReference type="PRINTS" id="PR00080">
    <property type="entry name" value="SDRFAMILY"/>
</dbReference>
<reference evidence="3 4" key="1">
    <citation type="submission" date="2019-03" db="EMBL/GenBank/DDBJ databases">
        <title>This is whole genome sequence of Paenibacillus sp MS74 strain.</title>
        <authorList>
            <person name="Trinh H.N."/>
        </authorList>
    </citation>
    <scope>NUCLEOTIDE SEQUENCE [LARGE SCALE GENOMIC DNA]</scope>
    <source>
        <strain evidence="3 4">MS74</strain>
    </source>
</reference>
<dbReference type="InterPro" id="IPR002347">
    <property type="entry name" value="SDR_fam"/>
</dbReference>
<proteinExistence type="inferred from homology"/>
<dbReference type="FunFam" id="3.40.50.720:FF:000084">
    <property type="entry name" value="Short-chain dehydrogenase reductase"/>
    <property type="match status" value="1"/>
</dbReference>
<evidence type="ECO:0000256" key="1">
    <source>
        <dbReference type="ARBA" id="ARBA00006484"/>
    </source>
</evidence>
<dbReference type="PRINTS" id="PR00081">
    <property type="entry name" value="GDHRDH"/>
</dbReference>
<evidence type="ECO:0000313" key="4">
    <source>
        <dbReference type="Proteomes" id="UP000295636"/>
    </source>
</evidence>
<dbReference type="Proteomes" id="UP000295636">
    <property type="component" value="Unassembled WGS sequence"/>
</dbReference>
<dbReference type="RefSeq" id="WP_133236873.1">
    <property type="nucleotide sequence ID" value="NZ_SMRT01000036.1"/>
</dbReference>
<name>A0A4R5K9H1_9BACL</name>
<dbReference type="GO" id="GO:0016491">
    <property type="term" value="F:oxidoreductase activity"/>
    <property type="evidence" value="ECO:0007669"/>
    <property type="project" value="UniProtKB-KW"/>
</dbReference>
<keyword evidence="4" id="KW-1185">Reference proteome</keyword>
<dbReference type="SUPFAM" id="SSF51735">
    <property type="entry name" value="NAD(P)-binding Rossmann-fold domains"/>
    <property type="match status" value="1"/>
</dbReference>
<dbReference type="Gene3D" id="3.40.50.720">
    <property type="entry name" value="NAD(P)-binding Rossmann-like Domain"/>
    <property type="match status" value="1"/>
</dbReference>
<dbReference type="PANTHER" id="PTHR42879:SF6">
    <property type="entry name" value="NADPH-DEPENDENT REDUCTASE BACG"/>
    <property type="match status" value="1"/>
</dbReference>
<comment type="caution">
    <text evidence="3">The sequence shown here is derived from an EMBL/GenBank/DDBJ whole genome shotgun (WGS) entry which is preliminary data.</text>
</comment>
<dbReference type="InterPro" id="IPR050259">
    <property type="entry name" value="SDR"/>
</dbReference>
<comment type="similarity">
    <text evidence="1">Belongs to the short-chain dehydrogenases/reductases (SDR) family.</text>
</comment>
<dbReference type="EMBL" id="SMRT01000036">
    <property type="protein sequence ID" value="TDF89731.1"/>
    <property type="molecule type" value="Genomic_DNA"/>
</dbReference>
<dbReference type="Pfam" id="PF13561">
    <property type="entry name" value="adh_short_C2"/>
    <property type="match status" value="1"/>
</dbReference>
<accession>A0A4R5K9H1</accession>
<dbReference type="CDD" id="cd05344">
    <property type="entry name" value="BKR_like_SDR_like"/>
    <property type="match status" value="1"/>
</dbReference>
<evidence type="ECO:0000313" key="3">
    <source>
        <dbReference type="EMBL" id="TDF89731.1"/>
    </source>
</evidence>
<dbReference type="PANTHER" id="PTHR42879">
    <property type="entry name" value="3-OXOACYL-(ACYL-CARRIER-PROTEIN) REDUCTASE"/>
    <property type="match status" value="1"/>
</dbReference>
<gene>
    <name evidence="3" type="ORF">E1757_34570</name>
</gene>
<protein>
    <submittedName>
        <fullName evidence="3">SDR family oxidoreductase</fullName>
    </submittedName>
</protein>
<dbReference type="OrthoDB" id="9803333at2"/>
<keyword evidence="2" id="KW-0560">Oxidoreductase</keyword>
<evidence type="ECO:0000256" key="2">
    <source>
        <dbReference type="ARBA" id="ARBA00023002"/>
    </source>
</evidence>
<sequence>MDLGLQGKKALVTASTRGLGRAVATKLAMEGAHVAVCGRNSDVVDQLVRELKERGAEANGYTVDLEHTGELDKLIDQVKEDLGTVDILVNNSGGPKAGELLDLTLEDWQTSFQLNLLSMVHLTASFLPGMMKSGGGRIMNIASSSIVQPIPNLLLSNTFRTGILGFTKSIATAYGKYGIIANVIAPGRIATDRVKDMDQVRARGKQISYEEQVKLTEQEIPLGRYGTPEEFAEAVAYFVSERNTYMTGISVMFDGGIVKAIS</sequence>
<dbReference type="AlphaFoldDB" id="A0A4R5K9H1"/>
<dbReference type="InterPro" id="IPR036291">
    <property type="entry name" value="NAD(P)-bd_dom_sf"/>
</dbReference>
<dbReference type="GO" id="GO:0008206">
    <property type="term" value="P:bile acid metabolic process"/>
    <property type="evidence" value="ECO:0007669"/>
    <property type="project" value="UniProtKB-ARBA"/>
</dbReference>
<organism evidence="3 4">
    <name type="scientific">Paenibacillus piri</name>
    <dbReference type="NCBI Taxonomy" id="2547395"/>
    <lineage>
        <taxon>Bacteria</taxon>
        <taxon>Bacillati</taxon>
        <taxon>Bacillota</taxon>
        <taxon>Bacilli</taxon>
        <taxon>Bacillales</taxon>
        <taxon>Paenibacillaceae</taxon>
        <taxon>Paenibacillus</taxon>
    </lineage>
</organism>